<feature type="domain" description="Alpha/beta hydrolase fold-3" evidence="3">
    <location>
        <begin position="101"/>
        <end position="301"/>
    </location>
</feature>
<evidence type="ECO:0000313" key="4">
    <source>
        <dbReference type="EMBL" id="MFD3265807.1"/>
    </source>
</evidence>
<evidence type="ECO:0000256" key="1">
    <source>
        <dbReference type="ARBA" id="ARBA00010515"/>
    </source>
</evidence>
<organism evidence="4 5">
    <name type="scientific">Phenylobacterium ferrooxidans</name>
    <dbReference type="NCBI Taxonomy" id="2982689"/>
    <lineage>
        <taxon>Bacteria</taxon>
        <taxon>Pseudomonadati</taxon>
        <taxon>Pseudomonadota</taxon>
        <taxon>Alphaproteobacteria</taxon>
        <taxon>Caulobacterales</taxon>
        <taxon>Caulobacteraceae</taxon>
        <taxon>Phenylobacterium</taxon>
    </lineage>
</organism>
<dbReference type="PANTHER" id="PTHR48081">
    <property type="entry name" value="AB HYDROLASE SUPERFAMILY PROTEIN C4A8.06C"/>
    <property type="match status" value="1"/>
</dbReference>
<comment type="similarity">
    <text evidence="1">Belongs to the 'GDXG' lipolytic enzyme family.</text>
</comment>
<accession>A0ABW6CV99</accession>
<dbReference type="GO" id="GO:0016787">
    <property type="term" value="F:hydrolase activity"/>
    <property type="evidence" value="ECO:0007669"/>
    <property type="project" value="UniProtKB-KW"/>
</dbReference>
<dbReference type="InterPro" id="IPR050300">
    <property type="entry name" value="GDXG_lipolytic_enzyme"/>
</dbReference>
<dbReference type="InterPro" id="IPR029058">
    <property type="entry name" value="AB_hydrolase_fold"/>
</dbReference>
<dbReference type="Gene3D" id="3.40.50.1820">
    <property type="entry name" value="alpha/beta hydrolase"/>
    <property type="match status" value="1"/>
</dbReference>
<proteinExistence type="inferred from homology"/>
<dbReference type="Proteomes" id="UP001598130">
    <property type="component" value="Unassembled WGS sequence"/>
</dbReference>
<dbReference type="Pfam" id="PF07859">
    <property type="entry name" value="Abhydrolase_3"/>
    <property type="match status" value="1"/>
</dbReference>
<keyword evidence="2 4" id="KW-0378">Hydrolase</keyword>
<evidence type="ECO:0000259" key="3">
    <source>
        <dbReference type="Pfam" id="PF07859"/>
    </source>
</evidence>
<dbReference type="PANTHER" id="PTHR48081:SF30">
    <property type="entry name" value="ACETYL-HYDROLASE LIPR-RELATED"/>
    <property type="match status" value="1"/>
</dbReference>
<reference evidence="4 5" key="1">
    <citation type="submission" date="2022-09" db="EMBL/GenBank/DDBJ databases">
        <title>New species of Phenylobacterium.</title>
        <authorList>
            <person name="Mieszkin S."/>
        </authorList>
    </citation>
    <scope>NUCLEOTIDE SEQUENCE [LARGE SCALE GENOMIC DNA]</scope>
    <source>
        <strain evidence="4 5">HK31-G</strain>
    </source>
</reference>
<dbReference type="SUPFAM" id="SSF53474">
    <property type="entry name" value="alpha/beta-Hydrolases"/>
    <property type="match status" value="1"/>
</dbReference>
<evidence type="ECO:0000313" key="5">
    <source>
        <dbReference type="Proteomes" id="UP001598130"/>
    </source>
</evidence>
<protein>
    <submittedName>
        <fullName evidence="4">Alpha/beta hydrolase</fullName>
    </submittedName>
</protein>
<gene>
    <name evidence="4" type="ORF">OCL97_17770</name>
</gene>
<sequence length="328" mass="35481">MASRGDAKAWSLTAQTIKNRFFQWAFDRGIAREVHLVEGGGERLRRSVERLRRAYLRHDRPVGPLARVEAEAWSGPPSPPSPAPIAATWFRPSKGEDRGFVFYVHGGSFVCEKSPRVTRMIAKLAAAAGARVFSPDYRLAPEHPCPAGIEDVVAAWDWLALTYPDEPLIAVAQSSGAAILLAALCQVRDQGGRLPEGVLLFSPWVDLSLQSWSVTAASLAGSTPYSMASLGVMSRLYLQGRPATHPVASPIFGDLSGLPPILVHASQTDIVFDDAKRLADAVEATGGELTLRVWRGQTHVWERTESAEARQSLELAAAFIEAHVSAAA</sequence>
<evidence type="ECO:0000256" key="2">
    <source>
        <dbReference type="ARBA" id="ARBA00022801"/>
    </source>
</evidence>
<name>A0ABW6CV99_9CAUL</name>
<dbReference type="EMBL" id="JAOTJD010000040">
    <property type="protein sequence ID" value="MFD3265807.1"/>
    <property type="molecule type" value="Genomic_DNA"/>
</dbReference>
<comment type="caution">
    <text evidence="4">The sequence shown here is derived from an EMBL/GenBank/DDBJ whole genome shotgun (WGS) entry which is preliminary data.</text>
</comment>
<dbReference type="InterPro" id="IPR013094">
    <property type="entry name" value="AB_hydrolase_3"/>
</dbReference>
<keyword evidence="5" id="KW-1185">Reference proteome</keyword>